<reference evidence="1 2" key="1">
    <citation type="submission" date="2017-02" db="EMBL/GenBank/DDBJ databases">
        <authorList>
            <person name="Peterson S.W."/>
        </authorList>
    </citation>
    <scope>NUCLEOTIDE SEQUENCE [LARGE SCALE GENOMIC DNA]</scope>
    <source>
        <strain evidence="1 2">DSM 16080</strain>
    </source>
</reference>
<dbReference type="AlphaFoldDB" id="A0A1T4XM03"/>
<dbReference type="OrthoDB" id="5460275at2"/>
<evidence type="ECO:0000313" key="1">
    <source>
        <dbReference type="EMBL" id="SKA90589.1"/>
    </source>
</evidence>
<gene>
    <name evidence="1" type="ORF">SAMN02745704_02243</name>
</gene>
<dbReference type="STRING" id="1121449.SAMN02745704_02243"/>
<keyword evidence="2" id="KW-1185">Reference proteome</keyword>
<accession>A0A1T4XM03</accession>
<organism evidence="1 2">
    <name type="scientific">Paucidesulfovibrio gracilis DSM 16080</name>
    <dbReference type="NCBI Taxonomy" id="1121449"/>
    <lineage>
        <taxon>Bacteria</taxon>
        <taxon>Pseudomonadati</taxon>
        <taxon>Thermodesulfobacteriota</taxon>
        <taxon>Desulfovibrionia</taxon>
        <taxon>Desulfovibrionales</taxon>
        <taxon>Desulfovibrionaceae</taxon>
        <taxon>Paucidesulfovibrio</taxon>
    </lineage>
</organism>
<proteinExistence type="predicted"/>
<name>A0A1T4XM03_9BACT</name>
<dbReference type="PROSITE" id="PS51257">
    <property type="entry name" value="PROKAR_LIPOPROTEIN"/>
    <property type="match status" value="1"/>
</dbReference>
<dbReference type="EMBL" id="FUYC01000012">
    <property type="protein sequence ID" value="SKA90589.1"/>
    <property type="molecule type" value="Genomic_DNA"/>
</dbReference>
<protein>
    <submittedName>
        <fullName evidence="1">Uncharacterized protein</fullName>
    </submittedName>
</protein>
<dbReference type="RefSeq" id="WP_078717788.1">
    <property type="nucleotide sequence ID" value="NZ_FUYC01000012.1"/>
</dbReference>
<dbReference type="Proteomes" id="UP000190027">
    <property type="component" value="Unassembled WGS sequence"/>
</dbReference>
<sequence>MPIRITDSTTAERCVLGLVLALLLVSGCASGHRSGAAFGESTSYALRSQSLNPDAGDDRPLEGLDGAWAAKSMENYKNTPQPAREVKAVDLQSLFEVGTKQ</sequence>
<evidence type="ECO:0000313" key="2">
    <source>
        <dbReference type="Proteomes" id="UP000190027"/>
    </source>
</evidence>